<comment type="caution">
    <text evidence="3">The sequence shown here is derived from an EMBL/GenBank/DDBJ whole genome shotgun (WGS) entry which is preliminary data.</text>
</comment>
<dbReference type="Gene3D" id="3.90.226.10">
    <property type="entry name" value="2-enoyl-CoA Hydratase, Chain A, domain 1"/>
    <property type="match status" value="1"/>
</dbReference>
<dbReference type="InterPro" id="IPR029045">
    <property type="entry name" value="ClpP/crotonase-like_dom_sf"/>
</dbReference>
<organism evidence="3 4">
    <name type="scientific">Sporichthya brevicatena</name>
    <dbReference type="NCBI Taxonomy" id="171442"/>
    <lineage>
        <taxon>Bacteria</taxon>
        <taxon>Bacillati</taxon>
        <taxon>Actinomycetota</taxon>
        <taxon>Actinomycetes</taxon>
        <taxon>Sporichthyales</taxon>
        <taxon>Sporichthyaceae</taxon>
        <taxon>Sporichthya</taxon>
    </lineage>
</organism>
<dbReference type="RefSeq" id="WP_344601353.1">
    <property type="nucleotide sequence ID" value="NZ_BAAAHE010000006.1"/>
</dbReference>
<dbReference type="PROSITE" id="PS00166">
    <property type="entry name" value="ENOYL_COA_HYDRATASE"/>
    <property type="match status" value="1"/>
</dbReference>
<name>A0ABP3RFL4_9ACTN</name>
<protein>
    <submittedName>
        <fullName evidence="3">Enoyl-CoA hydratase-related protein</fullName>
    </submittedName>
</protein>
<dbReference type="Pfam" id="PF00378">
    <property type="entry name" value="ECH_1"/>
    <property type="match status" value="1"/>
</dbReference>
<proteinExistence type="inferred from homology"/>
<dbReference type="PANTHER" id="PTHR43459">
    <property type="entry name" value="ENOYL-COA HYDRATASE"/>
    <property type="match status" value="1"/>
</dbReference>
<dbReference type="CDD" id="cd06558">
    <property type="entry name" value="crotonase-like"/>
    <property type="match status" value="1"/>
</dbReference>
<dbReference type="Gene3D" id="1.10.12.10">
    <property type="entry name" value="Lyase 2-enoyl-coa Hydratase, Chain A, domain 2"/>
    <property type="match status" value="1"/>
</dbReference>
<dbReference type="InterPro" id="IPR014748">
    <property type="entry name" value="Enoyl-CoA_hydra_C"/>
</dbReference>
<dbReference type="InterPro" id="IPR001753">
    <property type="entry name" value="Enoyl-CoA_hydra/iso"/>
</dbReference>
<comment type="similarity">
    <text evidence="1 2">Belongs to the enoyl-CoA hydratase/isomerase family.</text>
</comment>
<evidence type="ECO:0000313" key="4">
    <source>
        <dbReference type="Proteomes" id="UP001500957"/>
    </source>
</evidence>
<dbReference type="SUPFAM" id="SSF52096">
    <property type="entry name" value="ClpP/crotonase"/>
    <property type="match status" value="1"/>
</dbReference>
<reference evidence="4" key="1">
    <citation type="journal article" date="2019" name="Int. J. Syst. Evol. Microbiol.">
        <title>The Global Catalogue of Microorganisms (GCM) 10K type strain sequencing project: providing services to taxonomists for standard genome sequencing and annotation.</title>
        <authorList>
            <consortium name="The Broad Institute Genomics Platform"/>
            <consortium name="The Broad Institute Genome Sequencing Center for Infectious Disease"/>
            <person name="Wu L."/>
            <person name="Ma J."/>
        </authorList>
    </citation>
    <scope>NUCLEOTIDE SEQUENCE [LARGE SCALE GENOMIC DNA]</scope>
    <source>
        <strain evidence="4">JCM 10671</strain>
    </source>
</reference>
<evidence type="ECO:0000256" key="2">
    <source>
        <dbReference type="RuleBase" id="RU003707"/>
    </source>
</evidence>
<dbReference type="EMBL" id="BAAAHE010000006">
    <property type="protein sequence ID" value="GAA0606489.1"/>
    <property type="molecule type" value="Genomic_DNA"/>
</dbReference>
<accession>A0ABP3RFL4</accession>
<dbReference type="Proteomes" id="UP001500957">
    <property type="component" value="Unassembled WGS sequence"/>
</dbReference>
<dbReference type="PANTHER" id="PTHR43459:SF1">
    <property type="entry name" value="EG:BACN32G11.4 PROTEIN"/>
    <property type="match status" value="1"/>
</dbReference>
<sequence length="260" mass="27480">MSDPVLVSTDGGVATVTLNRPESFNSLNLLARLLLLDALKSIAEDPAVRAVVLTGAGRGFCVGQDLAEIDSTKSAKERFSVVPEHYAPIARLLAEMDKPVIAAVNGPAAGAGMSLALAADFRIASEKASFTTAFAGIALSPDTGMSWHLPRLVGVNKATELLLLNPTVKAPEALEIGLVTQVVAPDDLMPTVTALAERLAAGPTRAYGLMRRALRYAHDHDLAEVLAKEHELIEEAGGAEDHLNAVDAFLNKRKPEFSGR</sequence>
<evidence type="ECO:0000256" key="1">
    <source>
        <dbReference type="ARBA" id="ARBA00005254"/>
    </source>
</evidence>
<gene>
    <name evidence="3" type="ORF">GCM10009547_05550</name>
</gene>
<dbReference type="InterPro" id="IPR018376">
    <property type="entry name" value="Enoyl-CoA_hyd/isom_CS"/>
</dbReference>
<evidence type="ECO:0000313" key="3">
    <source>
        <dbReference type="EMBL" id="GAA0606489.1"/>
    </source>
</evidence>
<keyword evidence="4" id="KW-1185">Reference proteome</keyword>